<gene>
    <name evidence="7 10" type="primary">rsmA</name>
    <name evidence="7" type="synonym">ksgA</name>
    <name evidence="10" type="ORF">CH330_03225</name>
</gene>
<comment type="caution">
    <text evidence="10">The sequence shown here is derived from an EMBL/GenBank/DDBJ whole genome shotgun (WGS) entry which is preliminary data.</text>
</comment>
<dbReference type="PANTHER" id="PTHR11727:SF7">
    <property type="entry name" value="DIMETHYLADENOSINE TRANSFERASE-RELATED"/>
    <property type="match status" value="1"/>
</dbReference>
<dbReference type="CDD" id="cd02440">
    <property type="entry name" value="AdoMet_MTases"/>
    <property type="match status" value="1"/>
</dbReference>
<dbReference type="SUPFAM" id="SSF53335">
    <property type="entry name" value="S-adenosyl-L-methionine-dependent methyltransferases"/>
    <property type="match status" value="1"/>
</dbReference>
<dbReference type="InterPro" id="IPR023165">
    <property type="entry name" value="rRNA_Ade_diMease-like_C"/>
</dbReference>
<reference evidence="10 11" key="1">
    <citation type="submission" date="2017-07" db="EMBL/GenBank/DDBJ databases">
        <title>Recovery of genomes from metagenomes via a dereplication, aggregation, and scoring strategy.</title>
        <authorList>
            <person name="Sieber C.M."/>
            <person name="Probst A.J."/>
            <person name="Sharrar A."/>
            <person name="Thomas B.C."/>
            <person name="Hess M."/>
            <person name="Tringe S.G."/>
            <person name="Banfield J.F."/>
        </authorList>
    </citation>
    <scope>NUCLEOTIDE SEQUENCE [LARGE SCALE GENOMIC DNA]</scope>
    <source>
        <strain evidence="10">JGI_Cruoil_03_51_56</strain>
    </source>
</reference>
<name>A0A235BV64_UNCW3</name>
<accession>A0A235BV64</accession>
<feature type="binding site" evidence="7 8">
    <location>
        <position position="61"/>
    </location>
    <ligand>
        <name>S-adenosyl-L-methionine</name>
        <dbReference type="ChEBI" id="CHEBI:59789"/>
    </ligand>
</feature>
<keyword evidence="1 7" id="KW-0963">Cytoplasm</keyword>
<evidence type="ECO:0000256" key="5">
    <source>
        <dbReference type="ARBA" id="ARBA00022691"/>
    </source>
</evidence>
<dbReference type="EC" id="2.1.1.182" evidence="7"/>
<dbReference type="GO" id="GO:0005829">
    <property type="term" value="C:cytosol"/>
    <property type="evidence" value="ECO:0007669"/>
    <property type="project" value="TreeGrafter"/>
</dbReference>
<feature type="binding site" evidence="7 8">
    <location>
        <position position="15"/>
    </location>
    <ligand>
        <name>S-adenosyl-L-methionine</name>
        <dbReference type="ChEBI" id="CHEBI:59789"/>
    </ligand>
</feature>
<dbReference type="InterPro" id="IPR029063">
    <property type="entry name" value="SAM-dependent_MTases_sf"/>
</dbReference>
<organism evidence="10 11">
    <name type="scientific">candidate division WOR-3 bacterium JGI_Cruoil_03_51_56</name>
    <dbReference type="NCBI Taxonomy" id="1973747"/>
    <lineage>
        <taxon>Bacteria</taxon>
        <taxon>Bacteria division WOR-3</taxon>
    </lineage>
</organism>
<keyword evidence="4 7" id="KW-0808">Transferase</keyword>
<dbReference type="Gene3D" id="3.40.50.150">
    <property type="entry name" value="Vaccinia Virus protein VP39"/>
    <property type="match status" value="1"/>
</dbReference>
<feature type="binding site" evidence="7 8">
    <location>
        <position position="86"/>
    </location>
    <ligand>
        <name>S-adenosyl-L-methionine</name>
        <dbReference type="ChEBI" id="CHEBI:59789"/>
    </ligand>
</feature>
<comment type="catalytic activity">
    <reaction evidence="7">
        <text>adenosine(1518)/adenosine(1519) in 16S rRNA + 4 S-adenosyl-L-methionine = N(6)-dimethyladenosine(1518)/N(6)-dimethyladenosine(1519) in 16S rRNA + 4 S-adenosyl-L-homocysteine + 4 H(+)</text>
        <dbReference type="Rhea" id="RHEA:19609"/>
        <dbReference type="Rhea" id="RHEA-COMP:10232"/>
        <dbReference type="Rhea" id="RHEA-COMP:10233"/>
        <dbReference type="ChEBI" id="CHEBI:15378"/>
        <dbReference type="ChEBI" id="CHEBI:57856"/>
        <dbReference type="ChEBI" id="CHEBI:59789"/>
        <dbReference type="ChEBI" id="CHEBI:74411"/>
        <dbReference type="ChEBI" id="CHEBI:74493"/>
        <dbReference type="EC" id="2.1.1.182"/>
    </reaction>
</comment>
<evidence type="ECO:0000313" key="11">
    <source>
        <dbReference type="Proteomes" id="UP000215559"/>
    </source>
</evidence>
<sequence length="264" mass="29776">MGPFRPRRSLGQSFLIHKPTADLLVAALNLKSGDTVLEIGPGKGILTRRLVEKAGRVVAVEIDERLVRQLQSELGCHPGFELVHLDFMAYNMKPLGCVKVIGNLPYSISSQILFRLLDSVNVWEMAVLTAQREFARRVLAGPGTKAYGALSVFLERVCKREKLFDIPPLHFRPRPDVVSTSFRLTKRQEPLFTFNDEVFFKRVVKAGFRQRRKTLANNLSAELGLKKEDVDNLLAECGIDVRARAESLDVWKFRCLVRVAESSV</sequence>
<dbReference type="Pfam" id="PF00398">
    <property type="entry name" value="RrnaAD"/>
    <property type="match status" value="1"/>
</dbReference>
<dbReference type="InterPro" id="IPR011530">
    <property type="entry name" value="rRNA_adenine_dimethylase"/>
</dbReference>
<keyword evidence="3 7" id="KW-0489">Methyltransferase</keyword>
<comment type="similarity">
    <text evidence="7">Belongs to the class I-like SAM-binding methyltransferase superfamily. rRNA adenine N(6)-methyltransferase family. RsmA subfamily.</text>
</comment>
<dbReference type="Gene3D" id="1.10.8.100">
    <property type="entry name" value="Ribosomal RNA adenine dimethylase-like, domain 2"/>
    <property type="match status" value="1"/>
</dbReference>
<dbReference type="PROSITE" id="PS51689">
    <property type="entry name" value="SAM_RNA_A_N6_MT"/>
    <property type="match status" value="1"/>
</dbReference>
<dbReference type="InterPro" id="IPR001737">
    <property type="entry name" value="KsgA/Erm"/>
</dbReference>
<evidence type="ECO:0000313" key="10">
    <source>
        <dbReference type="EMBL" id="OYD16303.1"/>
    </source>
</evidence>
<evidence type="ECO:0000259" key="9">
    <source>
        <dbReference type="SMART" id="SM00650"/>
    </source>
</evidence>
<dbReference type="InterPro" id="IPR020598">
    <property type="entry name" value="rRNA_Ade_methylase_Trfase_N"/>
</dbReference>
<evidence type="ECO:0000256" key="6">
    <source>
        <dbReference type="ARBA" id="ARBA00022884"/>
    </source>
</evidence>
<evidence type="ECO:0000256" key="8">
    <source>
        <dbReference type="PROSITE-ProRule" id="PRU01026"/>
    </source>
</evidence>
<evidence type="ECO:0000256" key="2">
    <source>
        <dbReference type="ARBA" id="ARBA00022552"/>
    </source>
</evidence>
<dbReference type="NCBIfam" id="TIGR00755">
    <property type="entry name" value="ksgA"/>
    <property type="match status" value="1"/>
</dbReference>
<proteinExistence type="inferred from homology"/>
<feature type="domain" description="Ribosomal RNA adenine methylase transferase N-terminal" evidence="9">
    <location>
        <begin position="20"/>
        <end position="188"/>
    </location>
</feature>
<dbReference type="InterPro" id="IPR020596">
    <property type="entry name" value="rRNA_Ade_Mease_Trfase_CS"/>
</dbReference>
<dbReference type="GO" id="GO:0052908">
    <property type="term" value="F:16S rRNA (adenine(1518)-N(6)/adenine(1519)-N(6))-dimethyltransferase activity"/>
    <property type="evidence" value="ECO:0007669"/>
    <property type="project" value="UniProtKB-EC"/>
</dbReference>
<dbReference type="GO" id="GO:0003723">
    <property type="term" value="F:RNA binding"/>
    <property type="evidence" value="ECO:0007669"/>
    <property type="project" value="UniProtKB-UniRule"/>
</dbReference>
<evidence type="ECO:0000256" key="3">
    <source>
        <dbReference type="ARBA" id="ARBA00022603"/>
    </source>
</evidence>
<evidence type="ECO:0000256" key="4">
    <source>
        <dbReference type="ARBA" id="ARBA00022679"/>
    </source>
</evidence>
<protein>
    <recommendedName>
        <fullName evidence="7">Ribosomal RNA small subunit methyltransferase A</fullName>
        <ecNumber evidence="7">2.1.1.182</ecNumber>
    </recommendedName>
    <alternativeName>
        <fullName evidence="7">16S rRNA (adenine(1518)-N(6)/adenine(1519)-N(6))-dimethyltransferase</fullName>
    </alternativeName>
    <alternativeName>
        <fullName evidence="7">16S rRNA dimethyladenosine transferase</fullName>
    </alternativeName>
    <alternativeName>
        <fullName evidence="7">16S rRNA dimethylase</fullName>
    </alternativeName>
    <alternativeName>
        <fullName evidence="7">S-adenosylmethionine-6-N', N'-adenosyl(rRNA) dimethyltransferase</fullName>
    </alternativeName>
</protein>
<dbReference type="HAMAP" id="MF_00607">
    <property type="entry name" value="16SrRNA_methyltr_A"/>
    <property type="match status" value="1"/>
</dbReference>
<comment type="subcellular location">
    <subcellularLocation>
        <location evidence="7">Cytoplasm</location>
    </subcellularLocation>
</comment>
<comment type="caution">
    <text evidence="7 8">Lacks conserved residue(s) required for the propagation of feature annotation.</text>
</comment>
<dbReference type="PROSITE" id="PS01131">
    <property type="entry name" value="RRNA_A_DIMETH"/>
    <property type="match status" value="1"/>
</dbReference>
<evidence type="ECO:0000256" key="1">
    <source>
        <dbReference type="ARBA" id="ARBA00022490"/>
    </source>
</evidence>
<feature type="binding site" evidence="7 8">
    <location>
        <position position="40"/>
    </location>
    <ligand>
        <name>S-adenosyl-L-methionine</name>
        <dbReference type="ChEBI" id="CHEBI:59789"/>
    </ligand>
</feature>
<keyword evidence="6 7" id="KW-0694">RNA-binding</keyword>
<feature type="binding site" evidence="7 8">
    <location>
        <position position="103"/>
    </location>
    <ligand>
        <name>S-adenosyl-L-methionine</name>
        <dbReference type="ChEBI" id="CHEBI:59789"/>
    </ligand>
</feature>
<keyword evidence="5 7" id="KW-0949">S-adenosyl-L-methionine</keyword>
<comment type="function">
    <text evidence="7">Specifically dimethylates two adjacent adenosines (A1518 and A1519) in the loop of a conserved hairpin near the 3'-end of 16S rRNA in the 30S particle. May play a critical role in biogenesis of 30S subunits.</text>
</comment>
<dbReference type="AlphaFoldDB" id="A0A235BV64"/>
<dbReference type="PANTHER" id="PTHR11727">
    <property type="entry name" value="DIMETHYLADENOSINE TRANSFERASE"/>
    <property type="match status" value="1"/>
</dbReference>
<evidence type="ECO:0000256" key="7">
    <source>
        <dbReference type="HAMAP-Rule" id="MF_00607"/>
    </source>
</evidence>
<dbReference type="SMART" id="SM00650">
    <property type="entry name" value="rADc"/>
    <property type="match status" value="1"/>
</dbReference>
<dbReference type="Proteomes" id="UP000215559">
    <property type="component" value="Unassembled WGS sequence"/>
</dbReference>
<dbReference type="EMBL" id="NOZP01000056">
    <property type="protein sequence ID" value="OYD16303.1"/>
    <property type="molecule type" value="Genomic_DNA"/>
</dbReference>
<keyword evidence="2 7" id="KW-0698">rRNA processing</keyword>